<evidence type="ECO:0000313" key="7">
    <source>
        <dbReference type="EMBL" id="CAK9205805.1"/>
    </source>
</evidence>
<gene>
    <name evidence="7" type="ORF">CSSPTR1EN2_LOCUS8032</name>
</gene>
<feature type="domain" description="BD-FAE-like" evidence="6">
    <location>
        <begin position="167"/>
        <end position="318"/>
    </location>
</feature>
<sequence length="453" mass="50131">MRTAHAIHLGAVGPAVCCTVHNDKPWHLMRQEYIKNGLGTQRWQRAGMAVAGMMRQAVKGAIMEVYAARGMSQRARVATALVVIILREVVGSLKLVPYGLYAHNLYLSLVPFGLPSSTVVAQHMKLSGAKGLKRGSQNILQRWLRPRTHNVSIARNVRYGDGERNLMDIYVPGGPVQGGSKPVIMFVHGGVWASGDKWQFSPLGSQLAQDGVIAVVVQYTLFPQVLAADQVSEVSQALTWTMDNIQNYGGHPHKIYVMGHSSGSHLCAMLLWERARCRTEMSQGWTVEQQDARIPHGFIGLAGVYDIAEHYKYETQRGVNALSCMKPAMGGEKGFYSMSPTLLFMSLFKDLKTDDAAKFLVEGTDLVPTTCVIFTSDSDIVVPPDSSFALHRVLTTAGCNSRVIKHNALRHEDFVIWYDGWGNVKPHIGTYFQDIIDYVRDEIPVGISSLLEY</sequence>
<proteinExistence type="inferred from homology"/>
<protein>
    <recommendedName>
        <fullName evidence="4">protein-S-isoprenylcysteine alpha-carbonyl methylesterase</fullName>
        <ecNumber evidence="4">3.1.1.n2</ecNumber>
    </recommendedName>
</protein>
<dbReference type="SUPFAM" id="SSF53474">
    <property type="entry name" value="alpha/beta-Hydrolases"/>
    <property type="match status" value="1"/>
</dbReference>
<name>A0ABP0TV39_9BRYO</name>
<evidence type="ECO:0000256" key="3">
    <source>
        <dbReference type="ARBA" id="ARBA00038028"/>
    </source>
</evidence>
<evidence type="ECO:0000259" key="6">
    <source>
        <dbReference type="Pfam" id="PF20434"/>
    </source>
</evidence>
<dbReference type="PANTHER" id="PTHR48081">
    <property type="entry name" value="AB HYDROLASE SUPERFAMILY PROTEIN C4A8.06C"/>
    <property type="match status" value="1"/>
</dbReference>
<dbReference type="InterPro" id="IPR049492">
    <property type="entry name" value="BD-FAE-like_dom"/>
</dbReference>
<dbReference type="EMBL" id="OZ019907">
    <property type="protein sequence ID" value="CAK9205805.1"/>
    <property type="molecule type" value="Genomic_DNA"/>
</dbReference>
<keyword evidence="8" id="KW-1185">Reference proteome</keyword>
<comment type="similarity">
    <text evidence="3">Belongs to the AB hydrolase superfamily. Isoprenylcysteine methylesterase family.</text>
</comment>
<evidence type="ECO:0000256" key="4">
    <source>
        <dbReference type="ARBA" id="ARBA00038928"/>
    </source>
</evidence>
<evidence type="ECO:0000256" key="5">
    <source>
        <dbReference type="ARBA" id="ARBA00049507"/>
    </source>
</evidence>
<dbReference type="InterPro" id="IPR050300">
    <property type="entry name" value="GDXG_lipolytic_enzyme"/>
</dbReference>
<organism evidence="7 8">
    <name type="scientific">Sphagnum troendelagicum</name>
    <dbReference type="NCBI Taxonomy" id="128251"/>
    <lineage>
        <taxon>Eukaryota</taxon>
        <taxon>Viridiplantae</taxon>
        <taxon>Streptophyta</taxon>
        <taxon>Embryophyta</taxon>
        <taxon>Bryophyta</taxon>
        <taxon>Sphagnophytina</taxon>
        <taxon>Sphagnopsida</taxon>
        <taxon>Sphagnales</taxon>
        <taxon>Sphagnaceae</taxon>
        <taxon>Sphagnum</taxon>
    </lineage>
</organism>
<dbReference type="Gene3D" id="3.40.50.1820">
    <property type="entry name" value="alpha/beta hydrolase"/>
    <property type="match status" value="1"/>
</dbReference>
<dbReference type="EC" id="3.1.1.n2" evidence="4"/>
<evidence type="ECO:0000313" key="8">
    <source>
        <dbReference type="Proteomes" id="UP001497512"/>
    </source>
</evidence>
<evidence type="ECO:0000256" key="1">
    <source>
        <dbReference type="ARBA" id="ARBA00004653"/>
    </source>
</evidence>
<reference evidence="7" key="1">
    <citation type="submission" date="2024-02" db="EMBL/GenBank/DDBJ databases">
        <authorList>
            <consortium name="ELIXIR-Norway"/>
            <consortium name="Elixir Norway"/>
        </authorList>
    </citation>
    <scope>NUCLEOTIDE SEQUENCE</scope>
</reference>
<dbReference type="Proteomes" id="UP001497512">
    <property type="component" value="Chromosome 15"/>
</dbReference>
<keyword evidence="2" id="KW-0378">Hydrolase</keyword>
<evidence type="ECO:0000256" key="2">
    <source>
        <dbReference type="ARBA" id="ARBA00022801"/>
    </source>
</evidence>
<dbReference type="PANTHER" id="PTHR48081:SF33">
    <property type="entry name" value="KYNURENINE FORMAMIDASE"/>
    <property type="match status" value="1"/>
</dbReference>
<comment type="catalytic activity">
    <reaction evidence="5">
        <text>[protein]-C-terminal S-[(2E,6E)-farnesyl]-L-cysteine methyl ester + H2O = [protein]-C-terminal S-[(2E,6E)-farnesyl]-L-cysteine + methanol + H(+)</text>
        <dbReference type="Rhea" id="RHEA:48520"/>
        <dbReference type="Rhea" id="RHEA-COMP:12125"/>
        <dbReference type="Rhea" id="RHEA-COMP:12126"/>
        <dbReference type="ChEBI" id="CHEBI:15377"/>
        <dbReference type="ChEBI" id="CHEBI:15378"/>
        <dbReference type="ChEBI" id="CHEBI:17790"/>
        <dbReference type="ChEBI" id="CHEBI:90510"/>
        <dbReference type="ChEBI" id="CHEBI:90511"/>
        <dbReference type="EC" id="3.1.1.n2"/>
    </reaction>
</comment>
<comment type="subcellular location">
    <subcellularLocation>
        <location evidence="1">Golgi apparatus membrane</location>
        <topology evidence="1">Multi-pass membrane protein</topology>
    </subcellularLocation>
</comment>
<dbReference type="Pfam" id="PF20434">
    <property type="entry name" value="BD-FAE"/>
    <property type="match status" value="1"/>
</dbReference>
<dbReference type="InterPro" id="IPR029058">
    <property type="entry name" value="AB_hydrolase_fold"/>
</dbReference>
<accession>A0ABP0TV39</accession>